<reference evidence="4 5" key="1">
    <citation type="journal article" date="2018" name="Sci. Rep.">
        <title>Genomic signatures of local adaptation to the degree of environmental predictability in rotifers.</title>
        <authorList>
            <person name="Franch-Gras L."/>
            <person name="Hahn C."/>
            <person name="Garcia-Roger E.M."/>
            <person name="Carmona M.J."/>
            <person name="Serra M."/>
            <person name="Gomez A."/>
        </authorList>
    </citation>
    <scope>NUCLEOTIDE SEQUENCE [LARGE SCALE GENOMIC DNA]</scope>
    <source>
        <strain evidence="4">HYR1</strain>
    </source>
</reference>
<dbReference type="InterPro" id="IPR011115">
    <property type="entry name" value="SecA_DEAD"/>
</dbReference>
<accession>A0A3M7P654</accession>
<dbReference type="GO" id="GO:0006886">
    <property type="term" value="P:intracellular protein transport"/>
    <property type="evidence" value="ECO:0007669"/>
    <property type="project" value="InterPro"/>
</dbReference>
<dbReference type="GO" id="GO:0016020">
    <property type="term" value="C:membrane"/>
    <property type="evidence" value="ECO:0007669"/>
    <property type="project" value="InterPro"/>
</dbReference>
<evidence type="ECO:0000313" key="4">
    <source>
        <dbReference type="EMBL" id="RMZ94555.1"/>
    </source>
</evidence>
<dbReference type="Pfam" id="PF07517">
    <property type="entry name" value="SecA_DEAD"/>
    <property type="match status" value="1"/>
</dbReference>
<comment type="caution">
    <text evidence="4">The sequence shown here is derived from an EMBL/GenBank/DDBJ whole genome shotgun (WGS) entry which is preliminary data.</text>
</comment>
<keyword evidence="1" id="KW-0813">Transport</keyword>
<gene>
    <name evidence="4" type="ORF">BpHYR1_022358</name>
</gene>
<name>A0A3M7P654_BRAPC</name>
<dbReference type="InterPro" id="IPR027417">
    <property type="entry name" value="P-loop_NTPase"/>
</dbReference>
<keyword evidence="1" id="KW-0653">Protein transport</keyword>
<dbReference type="PANTHER" id="PTHR30612">
    <property type="entry name" value="SECA INNER MEMBRANE COMPONENT OF SEC PROTEIN SECRETION SYSTEM"/>
    <property type="match status" value="1"/>
</dbReference>
<dbReference type="SUPFAM" id="SSF52540">
    <property type="entry name" value="P-loop containing nucleoside triphosphate hydrolases"/>
    <property type="match status" value="1"/>
</dbReference>
<evidence type="ECO:0000259" key="3">
    <source>
        <dbReference type="PROSITE" id="PS51196"/>
    </source>
</evidence>
<evidence type="ECO:0000313" key="5">
    <source>
        <dbReference type="Proteomes" id="UP000276133"/>
    </source>
</evidence>
<dbReference type="GO" id="GO:0005524">
    <property type="term" value="F:ATP binding"/>
    <property type="evidence" value="ECO:0007669"/>
    <property type="project" value="InterPro"/>
</dbReference>
<dbReference type="GO" id="GO:0006605">
    <property type="term" value="P:protein targeting"/>
    <property type="evidence" value="ECO:0007669"/>
    <property type="project" value="InterPro"/>
</dbReference>
<dbReference type="InterPro" id="IPR000185">
    <property type="entry name" value="SecA"/>
</dbReference>
<feature type="non-terminal residue" evidence="4">
    <location>
        <position position="684"/>
    </location>
</feature>
<dbReference type="SMART" id="SM00957">
    <property type="entry name" value="SecA_DEAD"/>
    <property type="match status" value="1"/>
</dbReference>
<dbReference type="PRINTS" id="PR00906">
    <property type="entry name" value="SECA"/>
</dbReference>
<dbReference type="STRING" id="10195.A0A3M7P654"/>
<dbReference type="Proteomes" id="UP000276133">
    <property type="component" value="Unassembled WGS sequence"/>
</dbReference>
<dbReference type="Gene3D" id="3.90.1440.10">
    <property type="entry name" value="SecA, preprotein cross-linking domain"/>
    <property type="match status" value="1"/>
</dbReference>
<dbReference type="PANTHER" id="PTHR30612:SF0">
    <property type="entry name" value="CHLOROPLAST PROTEIN-TRANSPORTING ATPASE"/>
    <property type="match status" value="1"/>
</dbReference>
<protein>
    <submittedName>
        <fullName evidence="4">Pre translocase subunit</fullName>
    </submittedName>
</protein>
<keyword evidence="5" id="KW-1185">Reference proteome</keyword>
<dbReference type="InterPro" id="IPR014018">
    <property type="entry name" value="SecA_motor_DEAD"/>
</dbReference>
<dbReference type="PROSITE" id="PS51196">
    <property type="entry name" value="SECA_MOTOR_DEAD"/>
    <property type="match status" value="1"/>
</dbReference>
<dbReference type="GO" id="GO:0017038">
    <property type="term" value="P:protein import"/>
    <property type="evidence" value="ECO:0007669"/>
    <property type="project" value="InterPro"/>
</dbReference>
<organism evidence="4 5">
    <name type="scientific">Brachionus plicatilis</name>
    <name type="common">Marine rotifer</name>
    <name type="synonym">Brachionus muelleri</name>
    <dbReference type="NCBI Taxonomy" id="10195"/>
    <lineage>
        <taxon>Eukaryota</taxon>
        <taxon>Metazoa</taxon>
        <taxon>Spiralia</taxon>
        <taxon>Gnathifera</taxon>
        <taxon>Rotifera</taxon>
        <taxon>Eurotatoria</taxon>
        <taxon>Monogononta</taxon>
        <taxon>Pseudotrocha</taxon>
        <taxon>Ploima</taxon>
        <taxon>Brachionidae</taxon>
        <taxon>Brachionus</taxon>
    </lineage>
</organism>
<evidence type="ECO:0000256" key="1">
    <source>
        <dbReference type="ARBA" id="ARBA00022927"/>
    </source>
</evidence>
<sequence>MNERSALFDLEPYRIIRNDDVTNDVSRPDIGKIHVKFDQRKNLFVLFFYDEEKKIVNLKLQKIRNEREIISLLVEKKHIFDRELFLEKFKNFLRQLPDEDITNATKLYVQKLEELSEIEIDDDVDSVQIEELSSLRNKIIENLNNSGYGYQEKFTFDPSSIHGHEVLMERMHDLSLHILKLKEENENFEMYFEALGFEKEIRSKIISYLTNTSNSKPNAENNLAREILNESIESNFVPEEGCKDLESVIRELNFDEDFKKQIKSSCLKIETRRKEFKKKLNFISLARQPNVLSDLNSLISIVDLTNEIATGGNRLRLTQIVAILVFLNDKRGKAHISEISTGEGKTTVISCLAAIKVLQGYNVHVITSNNVLAEEAIKDRQKFYQLLAISVSHNIDLNKSEKGTKTCYHSQVVYGSMANFQFDWLRHNAKQQGTMGSTDYDKTWVILDEIDSLIIDQGSHIARLSQQFPGMDCLRYVYINIWMRLEEKERQVYDNLCKKLEIKAQELREAKIDNVLKQKEFDGYKKNLTEKAFDKIRKKLIEEKSSLIDTKIVPGYLLGYAQKYLDNWIECAYKAKYFVDENVEYKIIEQDGKHKIIPVDNQNTGVSMPDSIYSNLLHQFLQLKHNLKLTAESLNSCFISNIGYVKKYSNKLFGVTGTVGSENEQRFLKKIYDLNFSKIPTYKT</sequence>
<evidence type="ECO:0000256" key="2">
    <source>
        <dbReference type="ARBA" id="ARBA00023010"/>
    </source>
</evidence>
<proteinExistence type="predicted"/>
<dbReference type="Gene3D" id="3.40.50.300">
    <property type="entry name" value="P-loop containing nucleotide triphosphate hydrolases"/>
    <property type="match status" value="1"/>
</dbReference>
<dbReference type="AlphaFoldDB" id="A0A3M7P654"/>
<dbReference type="OrthoDB" id="6705716at2759"/>
<keyword evidence="2" id="KW-0811">Translocation</keyword>
<dbReference type="EMBL" id="REGN01012967">
    <property type="protein sequence ID" value="RMZ94555.1"/>
    <property type="molecule type" value="Genomic_DNA"/>
</dbReference>
<feature type="domain" description="SecA family profile" evidence="3">
    <location>
        <begin position="227"/>
        <end position="684"/>
    </location>
</feature>